<dbReference type="InterPro" id="IPR000648">
    <property type="entry name" value="Oxysterol-bd"/>
</dbReference>
<dbReference type="Gene3D" id="3.30.70.3490">
    <property type="match status" value="1"/>
</dbReference>
<dbReference type="Gene3D" id="1.10.287.2720">
    <property type="match status" value="1"/>
</dbReference>
<dbReference type="PANTHER" id="PTHR10972">
    <property type="entry name" value="OXYSTEROL-BINDING PROTEIN-RELATED"/>
    <property type="match status" value="1"/>
</dbReference>
<dbReference type="InterPro" id="IPR018494">
    <property type="entry name" value="Oxysterol-bd_CS"/>
</dbReference>
<organism evidence="3">
    <name type="scientific">Lichtheimia ramosa</name>
    <dbReference type="NCBI Taxonomy" id="688394"/>
    <lineage>
        <taxon>Eukaryota</taxon>
        <taxon>Fungi</taxon>
        <taxon>Fungi incertae sedis</taxon>
        <taxon>Mucoromycota</taxon>
        <taxon>Mucoromycotina</taxon>
        <taxon>Mucoromycetes</taxon>
        <taxon>Mucorales</taxon>
        <taxon>Lichtheimiaceae</taxon>
        <taxon>Lichtheimia</taxon>
    </lineage>
</organism>
<comment type="similarity">
    <text evidence="1 2">Belongs to the OSBP family.</text>
</comment>
<dbReference type="EMBL" id="LK023316">
    <property type="protein sequence ID" value="CDS05301.1"/>
    <property type="molecule type" value="Genomic_DNA"/>
</dbReference>
<dbReference type="AlphaFoldDB" id="A0A077WC56"/>
<dbReference type="Gene3D" id="2.40.160.120">
    <property type="match status" value="1"/>
</dbReference>
<protein>
    <recommendedName>
        <fullName evidence="4">Oxysterol-binding protein</fullName>
    </recommendedName>
</protein>
<dbReference type="GO" id="GO:0016020">
    <property type="term" value="C:membrane"/>
    <property type="evidence" value="ECO:0007669"/>
    <property type="project" value="TreeGrafter"/>
</dbReference>
<dbReference type="Pfam" id="PF01237">
    <property type="entry name" value="Oxysterol_BP"/>
    <property type="match status" value="2"/>
</dbReference>
<gene>
    <name evidence="3" type="ORF">LRAMOSA07830</name>
</gene>
<dbReference type="SUPFAM" id="SSF144000">
    <property type="entry name" value="Oxysterol-binding protein-like"/>
    <property type="match status" value="1"/>
</dbReference>
<dbReference type="PANTHER" id="PTHR10972:SF184">
    <property type="entry name" value="OXYSTEROL-BINDING PROTEIN HOMOLOG 4-RELATED"/>
    <property type="match status" value="1"/>
</dbReference>
<reference evidence="3" key="1">
    <citation type="journal article" date="2014" name="Genome Announc.">
        <title>De novo whole-genome sequence and genome annotation of Lichtheimia ramosa.</title>
        <authorList>
            <person name="Linde J."/>
            <person name="Schwartze V."/>
            <person name="Binder U."/>
            <person name="Lass-Florl C."/>
            <person name="Voigt K."/>
            <person name="Horn F."/>
        </authorList>
    </citation>
    <scope>NUCLEOTIDE SEQUENCE</scope>
    <source>
        <strain evidence="3">JMRC FSU:6197</strain>
    </source>
</reference>
<dbReference type="GO" id="GO:0005829">
    <property type="term" value="C:cytosol"/>
    <property type="evidence" value="ECO:0007669"/>
    <property type="project" value="TreeGrafter"/>
</dbReference>
<name>A0A077WC56_9FUNG</name>
<dbReference type="Gene3D" id="6.10.250.1430">
    <property type="match status" value="1"/>
</dbReference>
<evidence type="ECO:0008006" key="4">
    <source>
        <dbReference type="Google" id="ProtNLM"/>
    </source>
</evidence>
<dbReference type="OrthoDB" id="14833at2759"/>
<accession>A0A077WC56</accession>
<sequence length="389" mass="43313">MTTAETSALESIPADQQGSFSSFLKTLASFTGDLSALTCPSFLLAPISLLEYSSFWADQPALLTDIPKSDNAEERFYAAVKWFISSLNGSFSSRVPKGEWEKKPFNPILGEQFKCSWDNGTRIVCEQVSHHPPVSAFYIENKEAGVIVNGHDGQKTRFSGTQMLVDQVGYCVVKLTGRDETYLFTLPSLSVNGIWYAAPYVELTGTSYVQSSSGFHAAIEYSTKGWISGEFHHFKATVTHESLAGPTVIEGQWTAKSTITKHKQSAEPFLDLTNMEKPTPKVADIDAQGPLESRRVWKKVAEALKVGDYMTASTEKSAIENEQRALRKERAEKNETWKQEYFVSKSGEEIYGDLREKILSKSDNRFVDTMGAESGWLYKEHSNLKSPSS</sequence>
<dbReference type="PROSITE" id="PS01013">
    <property type="entry name" value="OSBP"/>
    <property type="match status" value="1"/>
</dbReference>
<evidence type="ECO:0000256" key="2">
    <source>
        <dbReference type="RuleBase" id="RU003844"/>
    </source>
</evidence>
<dbReference type="GO" id="GO:0008142">
    <property type="term" value="F:oxysterol binding"/>
    <property type="evidence" value="ECO:0007669"/>
    <property type="project" value="TreeGrafter"/>
</dbReference>
<evidence type="ECO:0000313" key="3">
    <source>
        <dbReference type="EMBL" id="CDS05301.1"/>
    </source>
</evidence>
<dbReference type="InterPro" id="IPR037239">
    <property type="entry name" value="OSBP_sf"/>
</dbReference>
<evidence type="ECO:0000256" key="1">
    <source>
        <dbReference type="ARBA" id="ARBA00008842"/>
    </source>
</evidence>
<proteinExistence type="inferred from homology"/>